<dbReference type="Proteomes" id="UP000695000">
    <property type="component" value="Unplaced"/>
</dbReference>
<dbReference type="GeneID" id="108556396"/>
<organism evidence="2 3">
    <name type="scientific">Nicrophorus vespilloides</name>
    <name type="common">Boreal carrion beetle</name>
    <dbReference type="NCBI Taxonomy" id="110193"/>
    <lineage>
        <taxon>Eukaryota</taxon>
        <taxon>Metazoa</taxon>
        <taxon>Ecdysozoa</taxon>
        <taxon>Arthropoda</taxon>
        <taxon>Hexapoda</taxon>
        <taxon>Insecta</taxon>
        <taxon>Pterygota</taxon>
        <taxon>Neoptera</taxon>
        <taxon>Endopterygota</taxon>
        <taxon>Coleoptera</taxon>
        <taxon>Polyphaga</taxon>
        <taxon>Staphyliniformia</taxon>
        <taxon>Silphidae</taxon>
        <taxon>Nicrophorinae</taxon>
        <taxon>Nicrophorus</taxon>
    </lineage>
</organism>
<evidence type="ECO:0000313" key="3">
    <source>
        <dbReference type="RefSeq" id="XP_017767997.1"/>
    </source>
</evidence>
<evidence type="ECO:0000256" key="1">
    <source>
        <dbReference type="SAM" id="Coils"/>
    </source>
</evidence>
<gene>
    <name evidence="3" type="primary">LOC108556396</name>
</gene>
<name>A0ABM1M097_NICVS</name>
<feature type="coiled-coil region" evidence="1">
    <location>
        <begin position="184"/>
        <end position="218"/>
    </location>
</feature>
<dbReference type="RefSeq" id="XP_017767997.1">
    <property type="nucleotide sequence ID" value="XM_017912508.1"/>
</dbReference>
<keyword evidence="1" id="KW-0175">Coiled coil</keyword>
<keyword evidence="2" id="KW-1185">Reference proteome</keyword>
<proteinExistence type="predicted"/>
<evidence type="ECO:0000313" key="2">
    <source>
        <dbReference type="Proteomes" id="UP000695000"/>
    </source>
</evidence>
<reference evidence="3" key="1">
    <citation type="submission" date="2025-08" db="UniProtKB">
        <authorList>
            <consortium name="RefSeq"/>
        </authorList>
    </citation>
    <scope>IDENTIFICATION</scope>
    <source>
        <tissue evidence="3">Whole Larva</tissue>
    </source>
</reference>
<sequence length="402" mass="46861">MADIWDKFKEVCPEYKYSKEETTVVLPEFLRFILKKVHTKALEVCSANSEELSIPPTMSNINLIKQINELIPSTDFKLSILSLVKPKTNKVTHVIRYLMHLVCACYENGDDFKAINSRTCDLLETEVSLEQERKALLIENHNHTIEEMKAREAIGQSKSNIDRMNNKYLSVVTSEDFKTNSNNIKVVKEAIATKTDRVEKLKESIKIYQTNETELNEVQANLCKIKNEYEEIKVECASLDNVISLKQKHYSYLQSVSDIATTFSTFVQDFKHISTSRKELQKKVEINADLKTKLEMTEMQIVDKISVMNDVKDMYIKNYRKQMQTYVACSTKLEGSKGENERIQEEKQMYSKKLEKYVLQCEMIEEEIKNNEIEFNKQVNSLLKFHDDVIEMQKNIMEGKLY</sequence>
<feature type="coiled-coil region" evidence="1">
    <location>
        <begin position="333"/>
        <end position="374"/>
    </location>
</feature>
<accession>A0ABM1M097</accession>
<protein>
    <submittedName>
        <fullName evidence="3">Intracellular protein transport protein USO1-like</fullName>
    </submittedName>
</protein>